<sequence>MTRFKRDIDVGSSCALFCSRGRDCSCPKVVDNAMILCSSCERYQRGGRLSLYPVESSITDTVVVETLRNPIGSTYPGSLDSCKIRLTDL</sequence>
<organism evidence="1 2">
    <name type="scientific">Armillaria ostoyae</name>
    <name type="common">Armillaria root rot fungus</name>
    <dbReference type="NCBI Taxonomy" id="47428"/>
    <lineage>
        <taxon>Eukaryota</taxon>
        <taxon>Fungi</taxon>
        <taxon>Dikarya</taxon>
        <taxon>Basidiomycota</taxon>
        <taxon>Agaricomycotina</taxon>
        <taxon>Agaricomycetes</taxon>
        <taxon>Agaricomycetidae</taxon>
        <taxon>Agaricales</taxon>
        <taxon>Marasmiineae</taxon>
        <taxon>Physalacriaceae</taxon>
        <taxon>Armillaria</taxon>
    </lineage>
</organism>
<proteinExistence type="predicted"/>
<evidence type="ECO:0000313" key="1">
    <source>
        <dbReference type="EMBL" id="SJL10986.1"/>
    </source>
</evidence>
<dbReference type="Proteomes" id="UP000219338">
    <property type="component" value="Unassembled WGS sequence"/>
</dbReference>
<evidence type="ECO:0000313" key="2">
    <source>
        <dbReference type="Proteomes" id="UP000219338"/>
    </source>
</evidence>
<dbReference type="EMBL" id="FUEG01000013">
    <property type="protein sequence ID" value="SJL10986.1"/>
    <property type="molecule type" value="Genomic_DNA"/>
</dbReference>
<accession>A0A284RQE0</accession>
<reference evidence="2" key="1">
    <citation type="journal article" date="2017" name="Nat. Ecol. Evol.">
        <title>Genome expansion and lineage-specific genetic innovations in the forest pathogenic fungi Armillaria.</title>
        <authorList>
            <person name="Sipos G."/>
            <person name="Prasanna A.N."/>
            <person name="Walter M.C."/>
            <person name="O'Connor E."/>
            <person name="Balint B."/>
            <person name="Krizsan K."/>
            <person name="Kiss B."/>
            <person name="Hess J."/>
            <person name="Varga T."/>
            <person name="Slot J."/>
            <person name="Riley R."/>
            <person name="Boka B."/>
            <person name="Rigling D."/>
            <person name="Barry K."/>
            <person name="Lee J."/>
            <person name="Mihaltcheva S."/>
            <person name="LaButti K."/>
            <person name="Lipzen A."/>
            <person name="Waldron R."/>
            <person name="Moloney N.M."/>
            <person name="Sperisen C."/>
            <person name="Kredics L."/>
            <person name="Vagvoelgyi C."/>
            <person name="Patrignani A."/>
            <person name="Fitzpatrick D."/>
            <person name="Nagy I."/>
            <person name="Doyle S."/>
            <person name="Anderson J.B."/>
            <person name="Grigoriev I.V."/>
            <person name="Gueldener U."/>
            <person name="Muensterkoetter M."/>
            <person name="Nagy L.G."/>
        </authorList>
    </citation>
    <scope>NUCLEOTIDE SEQUENCE [LARGE SCALE GENOMIC DNA]</scope>
    <source>
        <strain evidence="2">C18/9</strain>
    </source>
</reference>
<protein>
    <submittedName>
        <fullName evidence="1">Uncharacterized protein</fullName>
    </submittedName>
</protein>
<gene>
    <name evidence="1" type="ORF">ARMOST_14383</name>
</gene>
<dbReference type="OrthoDB" id="3069747at2759"/>
<keyword evidence="2" id="KW-1185">Reference proteome</keyword>
<dbReference type="AlphaFoldDB" id="A0A284RQE0"/>
<name>A0A284RQE0_ARMOS</name>